<protein>
    <recommendedName>
        <fullName evidence="3">Reverse transcriptase domain-containing protein</fullName>
    </recommendedName>
</protein>
<dbReference type="EMBL" id="BQNB010020704">
    <property type="protein sequence ID" value="GJT98739.1"/>
    <property type="molecule type" value="Genomic_DNA"/>
</dbReference>
<evidence type="ECO:0008006" key="3">
    <source>
        <dbReference type="Google" id="ProtNLM"/>
    </source>
</evidence>
<dbReference type="Proteomes" id="UP001151760">
    <property type="component" value="Unassembled WGS sequence"/>
</dbReference>
<evidence type="ECO:0000313" key="2">
    <source>
        <dbReference type="Proteomes" id="UP001151760"/>
    </source>
</evidence>
<sequence>MPKNHREQVQSFRQSLKKAIVAGNESSSSTPGISSDVAELKDMVKALLLDKKNQSQAPAAVKAVEESCVTCGGAYSHRNCPATNGNVYRDNIQEYMSQAAAVNDNQGNTGYRPPMIANQVRPPGFPPVHGVSKTDFESYVKANDAVMQNMQSQMTNITTCTPNLNSNTLCFSTSGSGSLPSNTIANPKGDVKAITTQSGVSYNGTQIPPSISSLPKEMENEPEVTKVTVQPSTKNIQPLEVQTNDQNGAARFPNLPPSPVCEINVPEKIKSSCEDPPDLELKDLPSHLEYAFLEGDDKLPVIIAKNLKDEDKTNRA</sequence>
<evidence type="ECO:0000313" key="1">
    <source>
        <dbReference type="EMBL" id="GJT98739.1"/>
    </source>
</evidence>
<gene>
    <name evidence="1" type="ORF">Tco_1094257</name>
</gene>
<proteinExistence type="predicted"/>
<accession>A0ABQ5IF03</accession>
<organism evidence="1 2">
    <name type="scientific">Tanacetum coccineum</name>
    <dbReference type="NCBI Taxonomy" id="301880"/>
    <lineage>
        <taxon>Eukaryota</taxon>
        <taxon>Viridiplantae</taxon>
        <taxon>Streptophyta</taxon>
        <taxon>Embryophyta</taxon>
        <taxon>Tracheophyta</taxon>
        <taxon>Spermatophyta</taxon>
        <taxon>Magnoliopsida</taxon>
        <taxon>eudicotyledons</taxon>
        <taxon>Gunneridae</taxon>
        <taxon>Pentapetalae</taxon>
        <taxon>asterids</taxon>
        <taxon>campanulids</taxon>
        <taxon>Asterales</taxon>
        <taxon>Asteraceae</taxon>
        <taxon>Asteroideae</taxon>
        <taxon>Anthemideae</taxon>
        <taxon>Anthemidinae</taxon>
        <taxon>Tanacetum</taxon>
    </lineage>
</organism>
<reference evidence="1" key="1">
    <citation type="journal article" date="2022" name="Int. J. Mol. Sci.">
        <title>Draft Genome of Tanacetum Coccineum: Genomic Comparison of Closely Related Tanacetum-Family Plants.</title>
        <authorList>
            <person name="Yamashiro T."/>
            <person name="Shiraishi A."/>
            <person name="Nakayama K."/>
            <person name="Satake H."/>
        </authorList>
    </citation>
    <scope>NUCLEOTIDE SEQUENCE</scope>
</reference>
<comment type="caution">
    <text evidence="1">The sequence shown here is derived from an EMBL/GenBank/DDBJ whole genome shotgun (WGS) entry which is preliminary data.</text>
</comment>
<reference evidence="1" key="2">
    <citation type="submission" date="2022-01" db="EMBL/GenBank/DDBJ databases">
        <authorList>
            <person name="Yamashiro T."/>
            <person name="Shiraishi A."/>
            <person name="Satake H."/>
            <person name="Nakayama K."/>
        </authorList>
    </citation>
    <scope>NUCLEOTIDE SEQUENCE</scope>
</reference>
<name>A0ABQ5IF03_9ASTR</name>
<keyword evidence="2" id="KW-1185">Reference proteome</keyword>